<name>A0A0D8BA85_9ACTN</name>
<accession>A0A0D8BA85</accession>
<dbReference type="Gene3D" id="1.10.260.40">
    <property type="entry name" value="lambda repressor-like DNA-binding domains"/>
    <property type="match status" value="1"/>
</dbReference>
<dbReference type="CDD" id="cd00093">
    <property type="entry name" value="HTH_XRE"/>
    <property type="match status" value="1"/>
</dbReference>
<dbReference type="PROSITE" id="PS50943">
    <property type="entry name" value="HTH_CROC1"/>
    <property type="match status" value="1"/>
</dbReference>
<dbReference type="EMBL" id="JYFN01000042">
    <property type="protein sequence ID" value="KJE21198.1"/>
    <property type="molecule type" value="Genomic_DNA"/>
</dbReference>
<dbReference type="SUPFAM" id="SSF47413">
    <property type="entry name" value="lambda repressor-like DNA-binding domains"/>
    <property type="match status" value="1"/>
</dbReference>
<dbReference type="OrthoDB" id="3213425at2"/>
<dbReference type="Proteomes" id="UP000032545">
    <property type="component" value="Unassembled WGS sequence"/>
</dbReference>
<sequence length="498" mass="53797">MTRPLRGCARCGHRLAADNLGPVCGPCQRTATHTRSAPPKLPAEFWQADQMRDALASWHLGRVIHAYRTHPHHRQTLSQELVSGWLGLTQPQLSRLENGRAPEELSKLIHYSDVLGIPAGLLWFDRPGEPRARAPFCEPLPTVAQTSLLGVEMADDGDDAWRVVAEVGEVVIVAVDRRTFLAGGAAGVWAKGTTALPASRPEVARNVVVHLNAQIDGFYAAEAALGPYPVIPSVLAQQKLTNHLTETARSEDRQDLLRTGAAYGGLLTWLYQDAGDLAAATGWANQTLELAHRVGDTQLIRHALVNKAMIFTDRRDGRGTLDLTAAALADQTRLCAKVRVQALQQAAHGHALVGDRTAVDVALDEAAAVLPRVDDDYPWFNACRRTPGYIEAQRATCYNRLGLGAAARTLWEEVIAGLPPAARRDAGVYRARLAVSCAQAGQPEAAVEAVGQAVAVAVETGSARLRGELHAVWRQLTPWHGTQPGHEVAELLATLEED</sequence>
<reference evidence="2 3" key="2">
    <citation type="journal article" date="2016" name="Genome Announc.">
        <title>Permanent Draft Genome Sequences for Two Variants of Frankia sp. Strain CpI1, the First Frankia Strain Isolated from Root Nodules of Comptonia peregrina.</title>
        <authorList>
            <person name="Oshone R."/>
            <person name="Hurst S.G.IV."/>
            <person name="Abebe-Akele F."/>
            <person name="Simpson S."/>
            <person name="Morris K."/>
            <person name="Thomas W.K."/>
            <person name="Tisa L.S."/>
        </authorList>
    </citation>
    <scope>NUCLEOTIDE SEQUENCE [LARGE SCALE GENOMIC DNA]</scope>
    <source>
        <strain evidence="3">CpI1-S</strain>
    </source>
</reference>
<dbReference type="InterPro" id="IPR010982">
    <property type="entry name" value="Lambda_DNA-bd_dom_sf"/>
</dbReference>
<evidence type="ECO:0000259" key="1">
    <source>
        <dbReference type="PROSITE" id="PS50943"/>
    </source>
</evidence>
<comment type="caution">
    <text evidence="2">The sequence shown here is derived from an EMBL/GenBank/DDBJ whole genome shotgun (WGS) entry which is preliminary data.</text>
</comment>
<evidence type="ECO:0000313" key="3">
    <source>
        <dbReference type="Proteomes" id="UP000032545"/>
    </source>
</evidence>
<protein>
    <recommendedName>
        <fullName evidence="1">HTH cro/C1-type domain-containing protein</fullName>
    </recommendedName>
</protein>
<dbReference type="InterPro" id="IPR001387">
    <property type="entry name" value="Cro/C1-type_HTH"/>
</dbReference>
<gene>
    <name evidence="2" type="ORF">FF36_04538</name>
</gene>
<dbReference type="GO" id="GO:0003677">
    <property type="term" value="F:DNA binding"/>
    <property type="evidence" value="ECO:0007669"/>
    <property type="project" value="InterPro"/>
</dbReference>
<evidence type="ECO:0000313" key="2">
    <source>
        <dbReference type="EMBL" id="KJE21198.1"/>
    </source>
</evidence>
<feature type="domain" description="HTH cro/C1-type" evidence="1">
    <location>
        <begin position="86"/>
        <end position="122"/>
    </location>
</feature>
<reference evidence="3" key="1">
    <citation type="submission" date="2015-02" db="EMBL/GenBank/DDBJ databases">
        <title>Draft Genome of Frankia sp. CpI1-S.</title>
        <authorList>
            <person name="Oshone R.T."/>
            <person name="Ngom M."/>
            <person name="Ghodhbane-Gtari F."/>
            <person name="Gtari M."/>
            <person name="Morris K."/>
            <person name="Thomas K."/>
            <person name="Sen A."/>
            <person name="Tisa L.S."/>
        </authorList>
    </citation>
    <scope>NUCLEOTIDE SEQUENCE [LARGE SCALE GENOMIC DNA]</scope>
    <source>
        <strain evidence="3">CpI1-S</strain>
    </source>
</reference>
<proteinExistence type="predicted"/>
<organism evidence="2 3">
    <name type="scientific">Frankia torreyi</name>
    <dbReference type="NCBI Taxonomy" id="1856"/>
    <lineage>
        <taxon>Bacteria</taxon>
        <taxon>Bacillati</taxon>
        <taxon>Actinomycetota</taxon>
        <taxon>Actinomycetes</taxon>
        <taxon>Frankiales</taxon>
        <taxon>Frankiaceae</taxon>
        <taxon>Frankia</taxon>
    </lineage>
</organism>
<dbReference type="AlphaFoldDB" id="A0A0D8BA85"/>
<dbReference type="PATRIC" id="fig|1502723.3.peg.4479"/>
<keyword evidence="3" id="KW-1185">Reference proteome</keyword>